<reference evidence="2" key="1">
    <citation type="submission" date="2018-05" db="EMBL/GenBank/DDBJ databases">
        <authorList>
            <person name="Lanie J.A."/>
            <person name="Ng W.-L."/>
            <person name="Kazmierczak K.M."/>
            <person name="Andrzejewski T.M."/>
            <person name="Davidsen T.M."/>
            <person name="Wayne K.J."/>
            <person name="Tettelin H."/>
            <person name="Glass J.I."/>
            <person name="Rusch D."/>
            <person name="Podicherti R."/>
            <person name="Tsui H.-C.T."/>
            <person name="Winkler M.E."/>
        </authorList>
    </citation>
    <scope>NUCLEOTIDE SEQUENCE</scope>
</reference>
<organism evidence="2">
    <name type="scientific">marine metagenome</name>
    <dbReference type="NCBI Taxonomy" id="408172"/>
    <lineage>
        <taxon>unclassified sequences</taxon>
        <taxon>metagenomes</taxon>
        <taxon>ecological metagenomes</taxon>
    </lineage>
</organism>
<dbReference type="InterPro" id="IPR025738">
    <property type="entry name" value="BatD"/>
</dbReference>
<feature type="transmembrane region" description="Helical" evidence="1">
    <location>
        <begin position="460"/>
        <end position="480"/>
    </location>
</feature>
<evidence type="ECO:0000256" key="1">
    <source>
        <dbReference type="SAM" id="Phobius"/>
    </source>
</evidence>
<dbReference type="PANTHER" id="PTHR40940:SF2">
    <property type="entry name" value="BATD"/>
    <property type="match status" value="1"/>
</dbReference>
<sequence length="602" mass="67614">MQNNPKTRRQSWLMISTFLIFIFTPITSFSSNIQLSASVDKNQLTIEDSINLSIKISGIRNPPTPKLPPLPDFVVRSTGTQSSTQIFNSDMQVSTTHKYLLIPKSEGNFTIGSVTMNLSGSIYRSDPITVTVKKPSPIKSNENRPVYTETGISKTTPYINEQVVYTFKLFRKTEVRNLDLSMPYDESFFRKEDIGKAKRYSRVINGIAYDVDEISVALFPTKVGRSTIPPAIMELDLIHRTQRNLQRDPFARFFNDPFFGGATKSKHKILSTEPIELRAQPLPKKGKPTGFRNLVGQFSMTATIGKENLDAGDTTTLTIAVSGIGNVMDVSLSNLNLGRQFKVYPDQPTFTQSIHGNQIGGEKIFKFALVPFSTGRQTIPSISLSYFDPDTKKYNTISTKPINLTIKPGTSTENINLVQPKTAPTQKNGSTVSILARDILPIHTRVEDFESLVFDKNQRIMYIIGILVPIVIYILAAGYIRYNHQMNEDTSYSRRQVAHSNAIKKLDLLSASNPEPKDFVRELSQIIREYIGDKLNLQGTAFTSKEVEEKLNKNSFNCEKISAVKTLLEKCESIQYTPVAIHKDLSLIDETSQLLTKLEKQL</sequence>
<gene>
    <name evidence="2" type="ORF">METZ01_LOCUS129160</name>
</gene>
<proteinExistence type="predicted"/>
<keyword evidence="1" id="KW-0812">Transmembrane</keyword>
<keyword evidence="1" id="KW-1133">Transmembrane helix</keyword>
<name>A0A381YGS5_9ZZZZ</name>
<dbReference type="Pfam" id="PF13584">
    <property type="entry name" value="BatD"/>
    <property type="match status" value="2"/>
</dbReference>
<dbReference type="AlphaFoldDB" id="A0A381YGS5"/>
<evidence type="ECO:0000313" key="2">
    <source>
        <dbReference type="EMBL" id="SVA76306.1"/>
    </source>
</evidence>
<evidence type="ECO:0008006" key="3">
    <source>
        <dbReference type="Google" id="ProtNLM"/>
    </source>
</evidence>
<keyword evidence="1" id="KW-0472">Membrane</keyword>
<dbReference type="EMBL" id="UINC01018215">
    <property type="protein sequence ID" value="SVA76306.1"/>
    <property type="molecule type" value="Genomic_DNA"/>
</dbReference>
<protein>
    <recommendedName>
        <fullName evidence="3">Protein BatD</fullName>
    </recommendedName>
</protein>
<feature type="transmembrane region" description="Helical" evidence="1">
    <location>
        <begin position="12"/>
        <end position="31"/>
    </location>
</feature>
<dbReference type="PANTHER" id="PTHR40940">
    <property type="entry name" value="PROTEIN BATD-RELATED"/>
    <property type="match status" value="1"/>
</dbReference>
<accession>A0A381YGS5</accession>